<protein>
    <submittedName>
        <fullName evidence="1">Uncharacterized protein</fullName>
    </submittedName>
</protein>
<evidence type="ECO:0000313" key="1">
    <source>
        <dbReference type="EMBL" id="PHV69736.1"/>
    </source>
</evidence>
<keyword evidence="2" id="KW-1185">Reference proteome</keyword>
<gene>
    <name evidence="1" type="ORF">CS063_14155</name>
</gene>
<reference evidence="1" key="1">
    <citation type="submission" date="2017-10" db="EMBL/GenBank/DDBJ databases">
        <title>Genome sequence of cellulolytic Lachnospiraceae bacterium XHS1971 isolated from hotspring sediment.</title>
        <authorList>
            <person name="Vasudevan G."/>
            <person name="Joshi A.J."/>
            <person name="Hivarkar S."/>
            <person name="Lanjekar V.B."/>
            <person name="Dhakephalkar P.K."/>
            <person name="Dagar S."/>
        </authorList>
    </citation>
    <scope>NUCLEOTIDE SEQUENCE</scope>
    <source>
        <strain evidence="1">XHS1971</strain>
    </source>
</reference>
<dbReference type="EMBL" id="PEDL01000019">
    <property type="protein sequence ID" value="PHV69736.1"/>
    <property type="molecule type" value="Genomic_DNA"/>
</dbReference>
<sequence>MSKKKIKKLEEIIDIEELSEVEEVKGSVRKKSKGGFGVINTPTGKRVTLTKKIYGKLKEPEAVQVALLDEEVLIGEVIPNCKESHLVRQTSNGGGVCIYCAGLVKAITEKYQLDFSDCSSMTFSDIEYCRQDGKRIAVVHMVKEDEEDMYEGGEEDYE</sequence>
<proteinExistence type="predicted"/>
<comment type="caution">
    <text evidence="1">The sequence shown here is derived from an EMBL/GenBank/DDBJ whole genome shotgun (WGS) entry which is preliminary data.</text>
</comment>
<dbReference type="Proteomes" id="UP000224460">
    <property type="component" value="Unassembled WGS sequence"/>
</dbReference>
<name>A0AC61D8Q3_9FIRM</name>
<evidence type="ECO:0000313" key="2">
    <source>
        <dbReference type="Proteomes" id="UP000224460"/>
    </source>
</evidence>
<organism evidence="1 2">
    <name type="scientific">Sporanaerobium hydrogeniformans</name>
    <dbReference type="NCBI Taxonomy" id="3072179"/>
    <lineage>
        <taxon>Bacteria</taxon>
        <taxon>Bacillati</taxon>
        <taxon>Bacillota</taxon>
        <taxon>Clostridia</taxon>
        <taxon>Lachnospirales</taxon>
        <taxon>Lachnospiraceae</taxon>
        <taxon>Sporanaerobium</taxon>
    </lineage>
</organism>
<accession>A0AC61D8Q3</accession>